<comment type="caution">
    <text evidence="3">The sequence shown here is derived from an EMBL/GenBank/DDBJ whole genome shotgun (WGS) entry which is preliminary data.</text>
</comment>
<evidence type="ECO:0000313" key="4">
    <source>
        <dbReference type="Proteomes" id="UP000239590"/>
    </source>
</evidence>
<dbReference type="PRINTS" id="PR01438">
    <property type="entry name" value="UNVRSLSTRESS"/>
</dbReference>
<dbReference type="EMBL" id="PTRA01000002">
    <property type="protein sequence ID" value="PQA56778.1"/>
    <property type="molecule type" value="Genomic_DNA"/>
</dbReference>
<dbReference type="CDD" id="cd00293">
    <property type="entry name" value="USP-like"/>
    <property type="match status" value="2"/>
</dbReference>
<dbReference type="InterPro" id="IPR014729">
    <property type="entry name" value="Rossmann-like_a/b/a_fold"/>
</dbReference>
<protein>
    <recommendedName>
        <fullName evidence="2">UspA domain-containing protein</fullName>
    </recommendedName>
</protein>
<dbReference type="Proteomes" id="UP000239590">
    <property type="component" value="Unassembled WGS sequence"/>
</dbReference>
<comment type="similarity">
    <text evidence="1">Belongs to the universal stress protein A family.</text>
</comment>
<evidence type="ECO:0000313" key="3">
    <source>
        <dbReference type="EMBL" id="PQA56778.1"/>
    </source>
</evidence>
<dbReference type="PANTHER" id="PTHR46268:SF6">
    <property type="entry name" value="UNIVERSAL STRESS PROTEIN UP12"/>
    <property type="match status" value="1"/>
</dbReference>
<keyword evidence="4" id="KW-1185">Reference proteome</keyword>
<dbReference type="SUPFAM" id="SSF52402">
    <property type="entry name" value="Adenine nucleotide alpha hydrolases-like"/>
    <property type="match status" value="2"/>
</dbReference>
<feature type="domain" description="UspA" evidence="2">
    <location>
        <begin position="208"/>
        <end position="275"/>
    </location>
</feature>
<evidence type="ECO:0000259" key="2">
    <source>
        <dbReference type="Pfam" id="PF00582"/>
    </source>
</evidence>
<evidence type="ECO:0000256" key="1">
    <source>
        <dbReference type="ARBA" id="ARBA00008791"/>
    </source>
</evidence>
<organism evidence="3 4">
    <name type="scientific">Siphonobacter curvatus</name>
    <dbReference type="NCBI Taxonomy" id="2094562"/>
    <lineage>
        <taxon>Bacteria</taxon>
        <taxon>Pseudomonadati</taxon>
        <taxon>Bacteroidota</taxon>
        <taxon>Cytophagia</taxon>
        <taxon>Cytophagales</taxon>
        <taxon>Cytophagaceae</taxon>
        <taxon>Siphonobacter</taxon>
    </lineage>
</organism>
<dbReference type="OrthoDB" id="1522603at2"/>
<dbReference type="AlphaFoldDB" id="A0A2S7IJH3"/>
<dbReference type="Gene3D" id="3.40.50.620">
    <property type="entry name" value="HUPs"/>
    <property type="match status" value="2"/>
</dbReference>
<dbReference type="InterPro" id="IPR006016">
    <property type="entry name" value="UspA"/>
</dbReference>
<accession>A0A2S7IJH3</accession>
<name>A0A2S7IJH3_9BACT</name>
<feature type="domain" description="UspA" evidence="2">
    <location>
        <begin position="1"/>
        <end position="145"/>
    </location>
</feature>
<dbReference type="Pfam" id="PF00582">
    <property type="entry name" value="Usp"/>
    <property type="match status" value="2"/>
</dbReference>
<dbReference type="PANTHER" id="PTHR46268">
    <property type="entry name" value="STRESS RESPONSE PROTEIN NHAX"/>
    <property type="match status" value="1"/>
</dbReference>
<dbReference type="InterPro" id="IPR006015">
    <property type="entry name" value="Universal_stress_UspA"/>
</dbReference>
<proteinExistence type="inferred from homology"/>
<reference evidence="4" key="1">
    <citation type="submission" date="2018-02" db="EMBL/GenBank/DDBJ databases">
        <title>Genome sequencing of Solimonas sp. HR-BB.</title>
        <authorList>
            <person name="Lee Y."/>
            <person name="Jeon C.O."/>
        </authorList>
    </citation>
    <scope>NUCLEOTIDE SEQUENCE [LARGE SCALE GENOMIC DNA]</scope>
    <source>
        <strain evidence="4">HR-U</strain>
    </source>
</reference>
<gene>
    <name evidence="3" type="ORF">C5O19_15665</name>
</gene>
<dbReference type="RefSeq" id="WP_104714287.1">
    <property type="nucleotide sequence ID" value="NZ_PTRA01000002.1"/>
</dbReference>
<sequence length="277" mass="31029">MKTILVPTDLSPISLQALERAAELTRTYSARILLLHTVIDEDLTYLSSADSTLEFSEDLLPAFEKARHRDEAQLKALLSDPLYQGIEIQIEVGKTLKGFLDCLSDYNPDLIIMASEGASGLKAWTEGSHAGAVMRQACCPVLILKEPIKPFHPERIVTAIDVDNRIPTTLPKPFFMGTREWDDYLFVMKPFDTRSEEEIKQLMTAWDENQPLDTSRLHIIRHSSSATGILEYAAKVSADLVVLFTHARKGIQHFLYGSVAESVLNRAELPVLIIHLS</sequence>